<protein>
    <submittedName>
        <fullName evidence="2">Uncharacterized protein</fullName>
    </submittedName>
</protein>
<sequence>MEDKFSWKRFGLFARAEWTGQRRAWLLKFGGLALFSSLVYLLLNMRVLLGNPLETYSSEPYIARFLILCAVGVVVFLNISWSFKSYRARGSAVMQTMLPASKSEKFLYATLMGIVVVPVAIVVVLSLLDVIWAAILGFDNVFTLAAKLWDEWASIIPEDKQMAVRTGIMFVSGSLSSMTFFLLGAVLFRRHPFLLTLLISYGAYVVGVAILQIGWLVGTLWMENVMLGMTNTTGFWINISLSVVSSCLWVYLAWRHFRKLSVVQ</sequence>
<dbReference type="EMBL" id="DXHL01000007">
    <property type="protein sequence ID" value="HIW10177.1"/>
    <property type="molecule type" value="Genomic_DNA"/>
</dbReference>
<proteinExistence type="predicted"/>
<feature type="transmembrane region" description="Helical" evidence="1">
    <location>
        <begin position="235"/>
        <end position="254"/>
    </location>
</feature>
<gene>
    <name evidence="2" type="ORF">H9888_01630</name>
</gene>
<accession>A0A9D1QBJ2</accession>
<feature type="transmembrane region" description="Helical" evidence="1">
    <location>
        <begin position="167"/>
        <end position="188"/>
    </location>
</feature>
<dbReference type="AlphaFoldDB" id="A0A9D1QBJ2"/>
<comment type="caution">
    <text evidence="2">The sequence shown here is derived from an EMBL/GenBank/DDBJ whole genome shotgun (WGS) entry which is preliminary data.</text>
</comment>
<keyword evidence="1" id="KW-1133">Transmembrane helix</keyword>
<reference evidence="2" key="1">
    <citation type="journal article" date="2021" name="PeerJ">
        <title>Extensive microbial diversity within the chicken gut microbiome revealed by metagenomics and culture.</title>
        <authorList>
            <person name="Gilroy R."/>
            <person name="Ravi A."/>
            <person name="Getino M."/>
            <person name="Pursley I."/>
            <person name="Horton D.L."/>
            <person name="Alikhan N.F."/>
            <person name="Baker D."/>
            <person name="Gharbi K."/>
            <person name="Hall N."/>
            <person name="Watson M."/>
            <person name="Adriaenssens E.M."/>
            <person name="Foster-Nyarko E."/>
            <person name="Jarju S."/>
            <person name="Secka A."/>
            <person name="Antonio M."/>
            <person name="Oren A."/>
            <person name="Chaudhuri R.R."/>
            <person name="La Ragione R."/>
            <person name="Hildebrand F."/>
            <person name="Pallen M.J."/>
        </authorList>
    </citation>
    <scope>NUCLEOTIDE SEQUENCE</scope>
    <source>
        <strain evidence="2">ChiBcec15-1070</strain>
    </source>
</reference>
<keyword evidence="1" id="KW-0812">Transmembrane</keyword>
<evidence type="ECO:0000313" key="2">
    <source>
        <dbReference type="EMBL" id="HIW10177.1"/>
    </source>
</evidence>
<evidence type="ECO:0000256" key="1">
    <source>
        <dbReference type="SAM" id="Phobius"/>
    </source>
</evidence>
<feature type="transmembrane region" description="Helical" evidence="1">
    <location>
        <begin position="106"/>
        <end position="135"/>
    </location>
</feature>
<evidence type="ECO:0000313" key="3">
    <source>
        <dbReference type="Proteomes" id="UP000823926"/>
    </source>
</evidence>
<keyword evidence="1" id="KW-0472">Membrane</keyword>
<feature type="transmembrane region" description="Helical" evidence="1">
    <location>
        <begin position="195"/>
        <end position="215"/>
    </location>
</feature>
<organism evidence="2 3">
    <name type="scientific">Candidatus Rikenella faecigallinarum</name>
    <dbReference type="NCBI Taxonomy" id="2838745"/>
    <lineage>
        <taxon>Bacteria</taxon>
        <taxon>Pseudomonadati</taxon>
        <taxon>Bacteroidota</taxon>
        <taxon>Bacteroidia</taxon>
        <taxon>Bacteroidales</taxon>
        <taxon>Rikenellaceae</taxon>
        <taxon>Rikenella</taxon>
    </lineage>
</organism>
<dbReference type="Proteomes" id="UP000823926">
    <property type="component" value="Unassembled WGS sequence"/>
</dbReference>
<feature type="transmembrane region" description="Helical" evidence="1">
    <location>
        <begin position="25"/>
        <end position="49"/>
    </location>
</feature>
<feature type="transmembrane region" description="Helical" evidence="1">
    <location>
        <begin position="61"/>
        <end position="81"/>
    </location>
</feature>
<name>A0A9D1QBJ2_9BACT</name>
<reference evidence="2" key="2">
    <citation type="submission" date="2021-04" db="EMBL/GenBank/DDBJ databases">
        <authorList>
            <person name="Gilroy R."/>
        </authorList>
    </citation>
    <scope>NUCLEOTIDE SEQUENCE</scope>
    <source>
        <strain evidence="2">ChiBcec15-1070</strain>
    </source>
</reference>